<evidence type="ECO:0000256" key="1">
    <source>
        <dbReference type="SAM" id="SignalP"/>
    </source>
</evidence>
<dbReference type="Proteomes" id="UP000006643">
    <property type="component" value="Unassembled WGS sequence"/>
</dbReference>
<dbReference type="GeneID" id="9470412"/>
<dbReference type="HOGENOM" id="CLU_2176051_0_0_1"/>
<dbReference type="AlphaFoldDB" id="D0NCU6"/>
<dbReference type="InParanoid" id="D0NCU6"/>
<evidence type="ECO:0000313" key="3">
    <source>
        <dbReference type="Proteomes" id="UP000006643"/>
    </source>
</evidence>
<dbReference type="KEGG" id="pif:PITG_09793"/>
<organism evidence="2 3">
    <name type="scientific">Phytophthora infestans (strain T30-4)</name>
    <name type="common">Potato late blight agent</name>
    <dbReference type="NCBI Taxonomy" id="403677"/>
    <lineage>
        <taxon>Eukaryota</taxon>
        <taxon>Sar</taxon>
        <taxon>Stramenopiles</taxon>
        <taxon>Oomycota</taxon>
        <taxon>Peronosporomycetes</taxon>
        <taxon>Peronosporales</taxon>
        <taxon>Peronosporaceae</taxon>
        <taxon>Phytophthora</taxon>
    </lineage>
</organism>
<sequence length="202" mass="21922">MNLSLFVAAVLCVAFQAAEATTHLRVHILTELASAGQQCEWVNKAVKCDAATFCQKSDKHTGFCMKKKPGLNDQCGGKGVNGPWSVTCNATNLKCVQQSSTVKANMKKLFAIKSGNFGVKRRCATLTTLLLSILLVAVTSTSNAAAKEAAFNASDYWAKDQPYKFQPQWTRLPDGKVVANNGSNFSNFTEYRGAVEAKTPRF</sequence>
<dbReference type="eggNOG" id="ENOG502RGJ3">
    <property type="taxonomic scope" value="Eukaryota"/>
</dbReference>
<reference evidence="3" key="1">
    <citation type="journal article" date="2009" name="Nature">
        <title>Genome sequence and analysis of the Irish potato famine pathogen Phytophthora infestans.</title>
        <authorList>
            <consortium name="The Broad Institute Genome Sequencing Platform"/>
            <person name="Haas B.J."/>
            <person name="Kamoun S."/>
            <person name="Zody M.C."/>
            <person name="Jiang R.H."/>
            <person name="Handsaker R.E."/>
            <person name="Cano L.M."/>
            <person name="Grabherr M."/>
            <person name="Kodira C.D."/>
            <person name="Raffaele S."/>
            <person name="Torto-Alalibo T."/>
            <person name="Bozkurt T.O."/>
            <person name="Ah-Fong A.M."/>
            <person name="Alvarado L."/>
            <person name="Anderson V.L."/>
            <person name="Armstrong M.R."/>
            <person name="Avrova A."/>
            <person name="Baxter L."/>
            <person name="Beynon J."/>
            <person name="Boevink P.C."/>
            <person name="Bollmann S.R."/>
            <person name="Bos J.I."/>
            <person name="Bulone V."/>
            <person name="Cai G."/>
            <person name="Cakir C."/>
            <person name="Carrington J.C."/>
            <person name="Chawner M."/>
            <person name="Conti L."/>
            <person name="Costanzo S."/>
            <person name="Ewan R."/>
            <person name="Fahlgren N."/>
            <person name="Fischbach M.A."/>
            <person name="Fugelstad J."/>
            <person name="Gilroy E.M."/>
            <person name="Gnerre S."/>
            <person name="Green P.J."/>
            <person name="Grenville-Briggs L.J."/>
            <person name="Griffith J."/>
            <person name="Grunwald N.J."/>
            <person name="Horn K."/>
            <person name="Horner N.R."/>
            <person name="Hu C.H."/>
            <person name="Huitema E."/>
            <person name="Jeong D.H."/>
            <person name="Jones A.M."/>
            <person name="Jones J.D."/>
            <person name="Jones R.W."/>
            <person name="Karlsson E.K."/>
            <person name="Kunjeti S.G."/>
            <person name="Lamour K."/>
            <person name="Liu Z."/>
            <person name="Ma L."/>
            <person name="Maclean D."/>
            <person name="Chibucos M.C."/>
            <person name="McDonald H."/>
            <person name="McWalters J."/>
            <person name="Meijer H.J."/>
            <person name="Morgan W."/>
            <person name="Morris P.F."/>
            <person name="Munro C.A."/>
            <person name="O'Neill K."/>
            <person name="Ospina-Giraldo M."/>
            <person name="Pinzon A."/>
            <person name="Pritchard L."/>
            <person name="Ramsahoye B."/>
            <person name="Ren Q."/>
            <person name="Restrepo S."/>
            <person name="Roy S."/>
            <person name="Sadanandom A."/>
            <person name="Savidor A."/>
            <person name="Schornack S."/>
            <person name="Schwartz D.C."/>
            <person name="Schumann U.D."/>
            <person name="Schwessinger B."/>
            <person name="Seyer L."/>
            <person name="Sharpe T."/>
            <person name="Silvar C."/>
            <person name="Song J."/>
            <person name="Studholme D.J."/>
            <person name="Sykes S."/>
            <person name="Thines M."/>
            <person name="van de Vondervoort P.J."/>
            <person name="Phuntumart V."/>
            <person name="Wawra S."/>
            <person name="Weide R."/>
            <person name="Win J."/>
            <person name="Young C."/>
            <person name="Zhou S."/>
            <person name="Fry W."/>
            <person name="Meyers B.C."/>
            <person name="van West P."/>
            <person name="Ristaino J."/>
            <person name="Govers F."/>
            <person name="Birch P.R."/>
            <person name="Whisson S.C."/>
            <person name="Judelson H.S."/>
            <person name="Nusbaum C."/>
        </authorList>
    </citation>
    <scope>NUCLEOTIDE SEQUENCE [LARGE SCALE GENOMIC DNA]</scope>
    <source>
        <strain evidence="3">T30-4</strain>
    </source>
</reference>
<dbReference type="STRING" id="403677.D0NCU6"/>
<evidence type="ECO:0000313" key="2">
    <source>
        <dbReference type="EMBL" id="EEY55810.1"/>
    </source>
</evidence>
<gene>
    <name evidence="2" type="ORF">PITG_09793</name>
</gene>
<protein>
    <submittedName>
        <fullName evidence="2">Small cysteine rich protein SCR108</fullName>
    </submittedName>
</protein>
<proteinExistence type="predicted"/>
<name>D0NCU6_PHYIT</name>
<dbReference type="EMBL" id="DS028132">
    <property type="protein sequence ID" value="EEY55810.1"/>
    <property type="molecule type" value="Genomic_DNA"/>
</dbReference>
<dbReference type="RefSeq" id="XP_002903386.1">
    <property type="nucleotide sequence ID" value="XM_002903340.1"/>
</dbReference>
<dbReference type="OrthoDB" id="96928at2759"/>
<keyword evidence="3" id="KW-1185">Reference proteome</keyword>
<feature type="chain" id="PRO_5003013239" evidence="1">
    <location>
        <begin position="21"/>
        <end position="202"/>
    </location>
</feature>
<feature type="signal peptide" evidence="1">
    <location>
        <begin position="1"/>
        <end position="20"/>
    </location>
</feature>
<dbReference type="VEuPathDB" id="FungiDB:PITG_09793"/>
<accession>D0NCU6</accession>
<keyword evidence="1" id="KW-0732">Signal</keyword>